<comment type="caution">
    <text evidence="1">The sequence shown here is derived from an EMBL/GenBank/DDBJ whole genome shotgun (WGS) entry which is preliminary data.</text>
</comment>
<evidence type="ECO:0000313" key="1">
    <source>
        <dbReference type="EMBL" id="KAE8709693.1"/>
    </source>
</evidence>
<dbReference type="AlphaFoldDB" id="A0A6A3B0I6"/>
<reference evidence="1" key="1">
    <citation type="submission" date="2019-09" db="EMBL/GenBank/DDBJ databases">
        <title>Draft genome information of white flower Hibiscus syriacus.</title>
        <authorList>
            <person name="Kim Y.-M."/>
        </authorList>
    </citation>
    <scope>NUCLEOTIDE SEQUENCE [LARGE SCALE GENOMIC DNA]</scope>
    <source>
        <strain evidence="1">YM2019G1</strain>
    </source>
</reference>
<gene>
    <name evidence="1" type="ORF">F3Y22_tig00110328pilonHSYRG00155</name>
</gene>
<dbReference type="Proteomes" id="UP000436088">
    <property type="component" value="Unassembled WGS sequence"/>
</dbReference>
<protein>
    <submittedName>
        <fullName evidence="1">Uncharacterized protein</fullName>
    </submittedName>
</protein>
<accession>A0A6A3B0I6</accession>
<dbReference type="EMBL" id="VEPZ02000934">
    <property type="protein sequence ID" value="KAE8709693.1"/>
    <property type="molecule type" value="Genomic_DNA"/>
</dbReference>
<proteinExistence type="predicted"/>
<evidence type="ECO:0000313" key="2">
    <source>
        <dbReference type="Proteomes" id="UP000436088"/>
    </source>
</evidence>
<sequence>MILKLPRSRRNDLDDKTGENIFGIVDVRVALDDEGVASLVADRVKRLPFELALVDLISIKASKATEQYHEAASTSPVDFIFMGFLEEETMEGIEKQRLGFLKEAL</sequence>
<name>A0A6A3B0I6_HIBSY</name>
<keyword evidence="2" id="KW-1185">Reference proteome</keyword>
<organism evidence="1 2">
    <name type="scientific">Hibiscus syriacus</name>
    <name type="common">Rose of Sharon</name>
    <dbReference type="NCBI Taxonomy" id="106335"/>
    <lineage>
        <taxon>Eukaryota</taxon>
        <taxon>Viridiplantae</taxon>
        <taxon>Streptophyta</taxon>
        <taxon>Embryophyta</taxon>
        <taxon>Tracheophyta</taxon>
        <taxon>Spermatophyta</taxon>
        <taxon>Magnoliopsida</taxon>
        <taxon>eudicotyledons</taxon>
        <taxon>Gunneridae</taxon>
        <taxon>Pentapetalae</taxon>
        <taxon>rosids</taxon>
        <taxon>malvids</taxon>
        <taxon>Malvales</taxon>
        <taxon>Malvaceae</taxon>
        <taxon>Malvoideae</taxon>
        <taxon>Hibiscus</taxon>
    </lineage>
</organism>